<evidence type="ECO:0000256" key="4">
    <source>
        <dbReference type="ARBA" id="ARBA00010763"/>
    </source>
</evidence>
<dbReference type="FunFam" id="3.40.980.10:FF:000004">
    <property type="entry name" value="Molybdopterin molybdenumtransferase"/>
    <property type="match status" value="1"/>
</dbReference>
<evidence type="ECO:0000256" key="13">
    <source>
        <dbReference type="RuleBase" id="RU365090"/>
    </source>
</evidence>
<dbReference type="SUPFAM" id="SSF53218">
    <property type="entry name" value="Molybdenum cofactor biosynthesis proteins"/>
    <property type="match status" value="1"/>
</dbReference>
<dbReference type="InterPro" id="IPR036425">
    <property type="entry name" value="MoaB/Mog-like_dom_sf"/>
</dbReference>
<evidence type="ECO:0000256" key="5">
    <source>
        <dbReference type="ARBA" id="ARBA00013269"/>
    </source>
</evidence>
<dbReference type="SUPFAM" id="SSF63867">
    <property type="entry name" value="MoeA C-terminal domain-like"/>
    <property type="match status" value="1"/>
</dbReference>
<dbReference type="InterPro" id="IPR005111">
    <property type="entry name" value="MoeA_C_domain_IV"/>
</dbReference>
<dbReference type="Pfam" id="PF00994">
    <property type="entry name" value="MoCF_biosynth"/>
    <property type="match status" value="1"/>
</dbReference>
<dbReference type="NCBIfam" id="TIGR00177">
    <property type="entry name" value="molyb_syn"/>
    <property type="match status" value="1"/>
</dbReference>
<name>A0A7W2AJD0_9BACL</name>
<comment type="caution">
    <text evidence="15">The sequence shown here is derived from an EMBL/GenBank/DDBJ whole genome shotgun (WGS) entry which is preliminary data.</text>
</comment>
<evidence type="ECO:0000256" key="12">
    <source>
        <dbReference type="ARBA" id="ARBA00047317"/>
    </source>
</evidence>
<evidence type="ECO:0000313" key="16">
    <source>
        <dbReference type="Proteomes" id="UP000530514"/>
    </source>
</evidence>
<keyword evidence="9 13" id="KW-0479">Metal-binding</keyword>
<dbReference type="Gene3D" id="3.90.105.10">
    <property type="entry name" value="Molybdopterin biosynthesis moea protein, domain 2"/>
    <property type="match status" value="1"/>
</dbReference>
<organism evidence="15 16">
    <name type="scientific">Thermoactinomyces daqus</name>
    <dbReference type="NCBI Taxonomy" id="1329516"/>
    <lineage>
        <taxon>Bacteria</taxon>
        <taxon>Bacillati</taxon>
        <taxon>Bacillota</taxon>
        <taxon>Bacilli</taxon>
        <taxon>Bacillales</taxon>
        <taxon>Thermoactinomycetaceae</taxon>
        <taxon>Thermoactinomyces</taxon>
    </lineage>
</organism>
<keyword evidence="10 13" id="KW-0460">Magnesium</keyword>
<reference evidence="15 16" key="1">
    <citation type="submission" date="2020-07" db="EMBL/GenBank/DDBJ databases">
        <authorList>
            <person name="Feng H."/>
        </authorList>
    </citation>
    <scope>NUCLEOTIDE SEQUENCE [LARGE SCALE GENOMIC DNA]</scope>
    <source>
        <strain evidence="16">s-11</strain>
    </source>
</reference>
<dbReference type="InterPro" id="IPR001453">
    <property type="entry name" value="MoaB/Mog_dom"/>
</dbReference>
<evidence type="ECO:0000256" key="2">
    <source>
        <dbReference type="ARBA" id="ARBA00002901"/>
    </source>
</evidence>
<evidence type="ECO:0000256" key="7">
    <source>
        <dbReference type="ARBA" id="ARBA00022505"/>
    </source>
</evidence>
<proteinExistence type="inferred from homology"/>
<evidence type="ECO:0000256" key="1">
    <source>
        <dbReference type="ARBA" id="ARBA00001946"/>
    </source>
</evidence>
<dbReference type="InterPro" id="IPR036688">
    <property type="entry name" value="MoeA_C_domain_IV_sf"/>
</dbReference>
<feature type="domain" description="MoaB/Mog" evidence="14">
    <location>
        <begin position="189"/>
        <end position="327"/>
    </location>
</feature>
<keyword evidence="7 13" id="KW-0500">Molybdenum</keyword>
<gene>
    <name evidence="15" type="ORF">H1164_12920</name>
</gene>
<dbReference type="PANTHER" id="PTHR10192">
    <property type="entry name" value="MOLYBDOPTERIN BIOSYNTHESIS PROTEIN"/>
    <property type="match status" value="1"/>
</dbReference>
<dbReference type="OrthoDB" id="9804758at2"/>
<sequence>MRFQREIVKVKEARARLLPHINELDTEILPLSQCHGRTLAEEITAPIPLPHFRRSSMDGFAIQARATKGATKENPVWLKVLETIPCGNVPRCEITDTTASRIMTGAAVPDSADAVVMLEMTQTAVKNGETYVGVEREIAPGTNVAAIGEELEQGTLLLHKGRRIGPGEIALLATFGHAQVKVYRKPRVAIFATGSELLEADAPLEPGKIRNSNSYMLYSLLLDCGAEPLMQPILPDDVSQAQTAILQAMETADLVITTGGVSVGDYDILVDIFERWDGQMLFNKLAMRPGSPTTVGVRNNRFLFALSGNPGACFVGFELFVRPVILGMMGKTEFDLPLITASMAVDFTKPSGFERYVRGIYQIEDGRVYVRPAGLEKSSVTLTIRDTNCLIIVPPGGRGVKKGDQVQVLMLKKLE</sequence>
<dbReference type="UniPathway" id="UPA00344"/>
<dbReference type="GO" id="GO:0006777">
    <property type="term" value="P:Mo-molybdopterin cofactor biosynthetic process"/>
    <property type="evidence" value="ECO:0007669"/>
    <property type="project" value="UniProtKB-UniRule"/>
</dbReference>
<dbReference type="NCBIfam" id="NF045515">
    <property type="entry name" value="Glp_gephyrin"/>
    <property type="match status" value="1"/>
</dbReference>
<evidence type="ECO:0000256" key="11">
    <source>
        <dbReference type="ARBA" id="ARBA00023150"/>
    </source>
</evidence>
<comment type="similarity">
    <text evidence="4 13">Belongs to the MoeA family.</text>
</comment>
<evidence type="ECO:0000256" key="6">
    <source>
        <dbReference type="ARBA" id="ARBA00021108"/>
    </source>
</evidence>
<dbReference type="CDD" id="cd00887">
    <property type="entry name" value="MoeA"/>
    <property type="match status" value="1"/>
</dbReference>
<evidence type="ECO:0000259" key="14">
    <source>
        <dbReference type="SMART" id="SM00852"/>
    </source>
</evidence>
<dbReference type="PANTHER" id="PTHR10192:SF5">
    <property type="entry name" value="GEPHYRIN"/>
    <property type="match status" value="1"/>
</dbReference>
<dbReference type="SMART" id="SM00852">
    <property type="entry name" value="MoCF_biosynth"/>
    <property type="match status" value="1"/>
</dbReference>
<protein>
    <recommendedName>
        <fullName evidence="6 13">Molybdopterin molybdenumtransferase</fullName>
        <ecNumber evidence="5 13">2.10.1.1</ecNumber>
    </recommendedName>
</protein>
<evidence type="ECO:0000256" key="3">
    <source>
        <dbReference type="ARBA" id="ARBA00005046"/>
    </source>
</evidence>
<dbReference type="Pfam" id="PF03454">
    <property type="entry name" value="MoeA_C"/>
    <property type="match status" value="1"/>
</dbReference>
<dbReference type="Gene3D" id="2.170.190.11">
    <property type="entry name" value="Molybdopterin biosynthesis moea protein, domain 3"/>
    <property type="match status" value="1"/>
</dbReference>
<accession>A0A7W2AJD0</accession>
<dbReference type="InterPro" id="IPR005110">
    <property type="entry name" value="MoeA_linker/N"/>
</dbReference>
<keyword evidence="8 13" id="KW-0808">Transferase</keyword>
<evidence type="ECO:0000256" key="8">
    <source>
        <dbReference type="ARBA" id="ARBA00022679"/>
    </source>
</evidence>
<evidence type="ECO:0000256" key="10">
    <source>
        <dbReference type="ARBA" id="ARBA00022842"/>
    </source>
</evidence>
<dbReference type="GO" id="GO:0046872">
    <property type="term" value="F:metal ion binding"/>
    <property type="evidence" value="ECO:0007669"/>
    <property type="project" value="UniProtKB-UniRule"/>
</dbReference>
<dbReference type="Proteomes" id="UP000530514">
    <property type="component" value="Unassembled WGS sequence"/>
</dbReference>
<dbReference type="GO" id="GO:0005829">
    <property type="term" value="C:cytosol"/>
    <property type="evidence" value="ECO:0007669"/>
    <property type="project" value="TreeGrafter"/>
</dbReference>
<dbReference type="Gene3D" id="2.40.340.10">
    <property type="entry name" value="MoeA, C-terminal, domain IV"/>
    <property type="match status" value="1"/>
</dbReference>
<dbReference type="InterPro" id="IPR038987">
    <property type="entry name" value="MoeA-like"/>
</dbReference>
<comment type="pathway">
    <text evidence="3 13">Cofactor biosynthesis; molybdopterin biosynthesis.</text>
</comment>
<dbReference type="RefSeq" id="WP_033099925.1">
    <property type="nucleotide sequence ID" value="NZ_JACEIP010000021.1"/>
</dbReference>
<comment type="function">
    <text evidence="2 13">Catalyzes the insertion of molybdate into adenylated molybdopterin with the concomitant release of AMP.</text>
</comment>
<dbReference type="Pfam" id="PF03453">
    <property type="entry name" value="MoeA_N"/>
    <property type="match status" value="1"/>
</dbReference>
<comment type="cofactor">
    <cofactor evidence="1 13">
        <name>Mg(2+)</name>
        <dbReference type="ChEBI" id="CHEBI:18420"/>
    </cofactor>
</comment>
<dbReference type="EMBL" id="JACEIP010000021">
    <property type="protein sequence ID" value="MBA4543793.1"/>
    <property type="molecule type" value="Genomic_DNA"/>
</dbReference>
<comment type="catalytic activity">
    <reaction evidence="12">
        <text>adenylyl-molybdopterin + molybdate = Mo-molybdopterin + AMP + H(+)</text>
        <dbReference type="Rhea" id="RHEA:35047"/>
        <dbReference type="ChEBI" id="CHEBI:15378"/>
        <dbReference type="ChEBI" id="CHEBI:36264"/>
        <dbReference type="ChEBI" id="CHEBI:62727"/>
        <dbReference type="ChEBI" id="CHEBI:71302"/>
        <dbReference type="ChEBI" id="CHEBI:456215"/>
        <dbReference type="EC" id="2.10.1.1"/>
    </reaction>
</comment>
<dbReference type="InterPro" id="IPR036135">
    <property type="entry name" value="MoeA_linker/N_sf"/>
</dbReference>
<dbReference type="GO" id="GO:0061599">
    <property type="term" value="F:molybdopterin molybdotransferase activity"/>
    <property type="evidence" value="ECO:0007669"/>
    <property type="project" value="UniProtKB-UniRule"/>
</dbReference>
<keyword evidence="11 13" id="KW-0501">Molybdenum cofactor biosynthesis</keyword>
<dbReference type="Gene3D" id="3.40.980.10">
    <property type="entry name" value="MoaB/Mog-like domain"/>
    <property type="match status" value="1"/>
</dbReference>
<dbReference type="AlphaFoldDB" id="A0A7W2AJD0"/>
<dbReference type="SUPFAM" id="SSF63882">
    <property type="entry name" value="MoeA N-terminal region -like"/>
    <property type="match status" value="1"/>
</dbReference>
<keyword evidence="16" id="KW-1185">Reference proteome</keyword>
<evidence type="ECO:0000313" key="15">
    <source>
        <dbReference type="EMBL" id="MBA4543793.1"/>
    </source>
</evidence>
<evidence type="ECO:0000256" key="9">
    <source>
        <dbReference type="ARBA" id="ARBA00022723"/>
    </source>
</evidence>
<dbReference type="EC" id="2.10.1.1" evidence="5 13"/>